<dbReference type="GO" id="GO:0140042">
    <property type="term" value="P:lipid droplet formation"/>
    <property type="evidence" value="ECO:0007669"/>
    <property type="project" value="UniProtKB-ARBA"/>
</dbReference>
<evidence type="ECO:0000256" key="4">
    <source>
        <dbReference type="ARBA" id="ARBA00022692"/>
    </source>
</evidence>
<reference evidence="15 16" key="1">
    <citation type="submission" date="2014-11" db="EMBL/GenBank/DDBJ databases">
        <title>Genetic blueprint of the zoonotic pathogen Toxocara canis.</title>
        <authorList>
            <person name="Zhu X.-Q."/>
            <person name="Korhonen P.K."/>
            <person name="Cai H."/>
            <person name="Young N.D."/>
            <person name="Nejsum P."/>
            <person name="von Samson-Himmelstjerna G."/>
            <person name="Boag P.R."/>
            <person name="Tan P."/>
            <person name="Li Q."/>
            <person name="Min J."/>
            <person name="Yang Y."/>
            <person name="Wang X."/>
            <person name="Fang X."/>
            <person name="Hall R.S."/>
            <person name="Hofmann A."/>
            <person name="Sternberg P.W."/>
            <person name="Jex A.R."/>
            <person name="Gasser R.B."/>
        </authorList>
    </citation>
    <scope>NUCLEOTIDE SEQUENCE [LARGE SCALE GENOMIC DNA]</scope>
    <source>
        <strain evidence="15">PN_DK_2014</strain>
    </source>
</reference>
<evidence type="ECO:0000256" key="12">
    <source>
        <dbReference type="SAM" id="MobiDB-lite"/>
    </source>
</evidence>
<keyword evidence="4 13" id="KW-0812">Transmembrane</keyword>
<dbReference type="Proteomes" id="UP000031036">
    <property type="component" value="Unassembled WGS sequence"/>
</dbReference>
<proteinExistence type="predicted"/>
<dbReference type="STRING" id="6265.A0A0B2UNY7"/>
<dbReference type="PROSITE" id="PS51119">
    <property type="entry name" value="TAFH"/>
    <property type="match status" value="1"/>
</dbReference>
<keyword evidence="10" id="KW-0804">Transcription</keyword>
<evidence type="ECO:0000256" key="8">
    <source>
        <dbReference type="ARBA" id="ARBA00023098"/>
    </source>
</evidence>
<feature type="domain" description="TAFH" evidence="14">
    <location>
        <begin position="394"/>
        <end position="487"/>
    </location>
</feature>
<feature type="transmembrane region" description="Helical" evidence="13">
    <location>
        <begin position="180"/>
        <end position="199"/>
    </location>
</feature>
<dbReference type="CDD" id="cd23995">
    <property type="entry name" value="Seipin_BSCL2_like"/>
    <property type="match status" value="1"/>
</dbReference>
<evidence type="ECO:0000313" key="16">
    <source>
        <dbReference type="Proteomes" id="UP000031036"/>
    </source>
</evidence>
<dbReference type="AlphaFoldDB" id="A0A0B2UNY7"/>
<evidence type="ECO:0000256" key="1">
    <source>
        <dbReference type="ARBA" id="ARBA00004123"/>
    </source>
</evidence>
<keyword evidence="16" id="KW-1185">Reference proteome</keyword>
<dbReference type="InterPro" id="IPR037249">
    <property type="entry name" value="TAFH/NHR1_dom_sf"/>
</dbReference>
<evidence type="ECO:0000256" key="5">
    <source>
        <dbReference type="ARBA" id="ARBA00022824"/>
    </source>
</evidence>
<feature type="region of interest" description="Disordered" evidence="12">
    <location>
        <begin position="489"/>
        <end position="536"/>
    </location>
</feature>
<evidence type="ECO:0000259" key="14">
    <source>
        <dbReference type="PROSITE" id="PS51119"/>
    </source>
</evidence>
<keyword evidence="5" id="KW-0256">Endoplasmic reticulum</keyword>
<name>A0A0B2UNY7_TOXCA</name>
<comment type="caution">
    <text evidence="15">The sequence shown here is derived from an EMBL/GenBank/DDBJ whole genome shotgun (WGS) entry which is preliminary data.</text>
</comment>
<evidence type="ECO:0000256" key="9">
    <source>
        <dbReference type="ARBA" id="ARBA00023136"/>
    </source>
</evidence>
<dbReference type="OrthoDB" id="3990054at2759"/>
<evidence type="ECO:0000256" key="13">
    <source>
        <dbReference type="SAM" id="Phobius"/>
    </source>
</evidence>
<keyword evidence="7" id="KW-0805">Transcription regulation</keyword>
<keyword evidence="8" id="KW-0443">Lipid metabolism</keyword>
<dbReference type="PANTHER" id="PTHR21212:SF0">
    <property type="entry name" value="SEIPIN"/>
    <property type="match status" value="1"/>
</dbReference>
<evidence type="ECO:0000256" key="10">
    <source>
        <dbReference type="ARBA" id="ARBA00023163"/>
    </source>
</evidence>
<accession>A0A0B2UNY7</accession>
<evidence type="ECO:0000256" key="3">
    <source>
        <dbReference type="ARBA" id="ARBA00022064"/>
    </source>
</evidence>
<evidence type="ECO:0000256" key="6">
    <source>
        <dbReference type="ARBA" id="ARBA00022989"/>
    </source>
</evidence>
<organism evidence="15 16">
    <name type="scientific">Toxocara canis</name>
    <name type="common">Canine roundworm</name>
    <dbReference type="NCBI Taxonomy" id="6265"/>
    <lineage>
        <taxon>Eukaryota</taxon>
        <taxon>Metazoa</taxon>
        <taxon>Ecdysozoa</taxon>
        <taxon>Nematoda</taxon>
        <taxon>Chromadorea</taxon>
        <taxon>Rhabditida</taxon>
        <taxon>Spirurina</taxon>
        <taxon>Ascaridomorpha</taxon>
        <taxon>Ascaridoidea</taxon>
        <taxon>Toxocaridae</taxon>
        <taxon>Toxocara</taxon>
    </lineage>
</organism>
<gene>
    <name evidence="15" type="primary">BSCL2</name>
    <name evidence="15" type="ORF">Tcan_07247</name>
</gene>
<evidence type="ECO:0000256" key="7">
    <source>
        <dbReference type="ARBA" id="ARBA00023015"/>
    </source>
</evidence>
<dbReference type="InterPro" id="IPR003894">
    <property type="entry name" value="TAFH_NHR1"/>
</dbReference>
<evidence type="ECO:0000313" key="15">
    <source>
        <dbReference type="EMBL" id="KHN72696.1"/>
    </source>
</evidence>
<dbReference type="GO" id="GO:0006629">
    <property type="term" value="P:lipid metabolic process"/>
    <property type="evidence" value="ECO:0007669"/>
    <property type="project" value="UniProtKB-KW"/>
</dbReference>
<protein>
    <recommendedName>
        <fullName evidence="3">Seipin</fullName>
    </recommendedName>
</protein>
<feature type="compositionally biased region" description="Polar residues" evidence="12">
    <location>
        <begin position="500"/>
        <end position="516"/>
    </location>
</feature>
<dbReference type="Pfam" id="PF06775">
    <property type="entry name" value="Seipin"/>
    <property type="match status" value="1"/>
</dbReference>
<keyword evidence="9 13" id="KW-0472">Membrane</keyword>
<sequence length="568" mass="63575">MMLAQLVSKKSMQKPLIIAVDHHRIEKPIVSMRLPIMNIKQKLNATANGFRQHVPVHQSFVFAVQLIVVLILALLSPFLIRALCLPSLVQFKAPLHFTFFTCSDQLSGVCSYPTATVTLDEDEWRLTAGIQYDVVVELTLSDVENNRHLGPFQVIFEAFDGGGQRTTSYRRTAKVNEKRSLFSLVKYVTFLPLYLSGLWRQASQLDVRVGFSEKFIESTTKPTNSFTVQLQNRLAEIEEGTLVMSARFGLIRNFLFNWPLVSALVMFSVTFSLGISIVALYWALRGLAVYFKRCDETHIEQYEVRSGRASSADLSSGFHSYGSMDNLYEKEADSVFKSGYALKDATVRRAESQRVAAGEPSVWELLRKRKAPSDVDLGKRLPGTKGVAGWDMKSEATPEELAEFLKSLMKSSPQNLSNDVAKIIQSLIDGSLSAATVTVRLRKLVDLGDYPNFSAVLRRSLPALQESVRKGEVTMEGIRPLEVGAEIEQKTPRGERKVSESITTPLSTSSVNQSVSERTETVERRHSEPSDDELPECPVLTGIPGWDVVPEPILRRRLVHKRNSFSLT</sequence>
<dbReference type="PANTHER" id="PTHR21212">
    <property type="entry name" value="BERNARDINELLI-SEIP CONGENITAL LIPODYSTROPHY 2 HOMOLOG BSCL2 PROTEIN"/>
    <property type="match status" value="1"/>
</dbReference>
<feature type="compositionally biased region" description="Basic and acidic residues" evidence="12">
    <location>
        <begin position="517"/>
        <end position="529"/>
    </location>
</feature>
<feature type="transmembrane region" description="Helical" evidence="13">
    <location>
        <begin position="60"/>
        <end position="80"/>
    </location>
</feature>
<evidence type="ECO:0000256" key="11">
    <source>
        <dbReference type="ARBA" id="ARBA00023242"/>
    </source>
</evidence>
<keyword evidence="6 13" id="KW-1133">Transmembrane helix</keyword>
<dbReference type="SUPFAM" id="SSF158553">
    <property type="entry name" value="TAFH domain-like"/>
    <property type="match status" value="1"/>
</dbReference>
<dbReference type="GO" id="GO:0005634">
    <property type="term" value="C:nucleus"/>
    <property type="evidence" value="ECO:0007669"/>
    <property type="project" value="UniProtKB-SubCell"/>
</dbReference>
<dbReference type="EMBL" id="JPKZ01003225">
    <property type="protein sequence ID" value="KHN72696.1"/>
    <property type="molecule type" value="Genomic_DNA"/>
</dbReference>
<evidence type="ECO:0000256" key="2">
    <source>
        <dbReference type="ARBA" id="ARBA00004477"/>
    </source>
</evidence>
<dbReference type="GO" id="GO:0005789">
    <property type="term" value="C:endoplasmic reticulum membrane"/>
    <property type="evidence" value="ECO:0007669"/>
    <property type="project" value="UniProtKB-SubCell"/>
</dbReference>
<dbReference type="Gene3D" id="1.20.120.1110">
    <property type="entry name" value="TAFH/NHR1 domain"/>
    <property type="match status" value="1"/>
</dbReference>
<comment type="subcellular location">
    <subcellularLocation>
        <location evidence="2">Endoplasmic reticulum membrane</location>
        <topology evidence="2">Multi-pass membrane protein</topology>
    </subcellularLocation>
    <subcellularLocation>
        <location evidence="1">Nucleus</location>
    </subcellularLocation>
</comment>
<keyword evidence="11" id="KW-0539">Nucleus</keyword>
<dbReference type="InterPro" id="IPR009617">
    <property type="entry name" value="Seipin"/>
</dbReference>
<feature type="compositionally biased region" description="Basic and acidic residues" evidence="12">
    <location>
        <begin position="489"/>
        <end position="499"/>
    </location>
</feature>
<feature type="transmembrane region" description="Helical" evidence="13">
    <location>
        <begin position="260"/>
        <end position="284"/>
    </location>
</feature>
<dbReference type="GO" id="GO:0006351">
    <property type="term" value="P:DNA-templated transcription"/>
    <property type="evidence" value="ECO:0007669"/>
    <property type="project" value="InterPro"/>
</dbReference>